<feature type="transmembrane region" description="Helical" evidence="7">
    <location>
        <begin position="277"/>
        <end position="300"/>
    </location>
</feature>
<dbReference type="Pfam" id="PF00528">
    <property type="entry name" value="BPD_transp_1"/>
    <property type="match status" value="1"/>
</dbReference>
<feature type="domain" description="ABC transmembrane type-1" evidence="9">
    <location>
        <begin position="99"/>
        <end position="300"/>
    </location>
</feature>
<keyword evidence="3" id="KW-1003">Cell membrane</keyword>
<dbReference type="CDD" id="cd06261">
    <property type="entry name" value="TM_PBP2"/>
    <property type="match status" value="1"/>
</dbReference>
<feature type="transmembrane region" description="Helical" evidence="7">
    <location>
        <begin position="231"/>
        <end position="257"/>
    </location>
</feature>
<feature type="transmembrane region" description="Helical" evidence="7">
    <location>
        <begin position="177"/>
        <end position="197"/>
    </location>
</feature>
<keyword evidence="6 7" id="KW-0472">Membrane</keyword>
<organism evidence="10 11">
    <name type="scientific">Corynebacterium mastitidis</name>
    <dbReference type="NCBI Taxonomy" id="161890"/>
    <lineage>
        <taxon>Bacteria</taxon>
        <taxon>Bacillati</taxon>
        <taxon>Actinomycetota</taxon>
        <taxon>Actinomycetes</taxon>
        <taxon>Mycobacteriales</taxon>
        <taxon>Corynebacteriaceae</taxon>
        <taxon>Corynebacterium</taxon>
    </lineage>
</organism>
<comment type="similarity">
    <text evidence="7">Belongs to the binding-protein-dependent transport system permease family.</text>
</comment>
<reference evidence="10 11" key="1">
    <citation type="submission" date="2024-02" db="EMBL/GenBank/DDBJ databases">
        <title>Whole genome sequencing and characterization of Corynebacterium isolated from the ocular surface of dry eye disease sufferers.</title>
        <authorList>
            <person name="Naqvi M."/>
        </authorList>
    </citation>
    <scope>NUCLEOTIDE SEQUENCE [LARGE SCALE GENOMIC DNA]</scope>
    <source>
        <strain evidence="10 11">PCRF</strain>
    </source>
</reference>
<comment type="caution">
    <text evidence="10">The sequence shown here is derived from an EMBL/GenBank/DDBJ whole genome shotgun (WGS) entry which is preliminary data.</text>
</comment>
<dbReference type="Proteomes" id="UP001359781">
    <property type="component" value="Unassembled WGS sequence"/>
</dbReference>
<dbReference type="EMBL" id="JBAHVJ010000010">
    <property type="protein sequence ID" value="MEJ4100632.1"/>
    <property type="molecule type" value="Genomic_DNA"/>
</dbReference>
<evidence type="ECO:0000256" key="2">
    <source>
        <dbReference type="ARBA" id="ARBA00022448"/>
    </source>
</evidence>
<feature type="compositionally biased region" description="Basic and acidic residues" evidence="8">
    <location>
        <begin position="337"/>
        <end position="346"/>
    </location>
</feature>
<evidence type="ECO:0000256" key="6">
    <source>
        <dbReference type="ARBA" id="ARBA00023136"/>
    </source>
</evidence>
<evidence type="ECO:0000313" key="10">
    <source>
        <dbReference type="EMBL" id="MEJ4100632.1"/>
    </source>
</evidence>
<dbReference type="InterPro" id="IPR035906">
    <property type="entry name" value="MetI-like_sf"/>
</dbReference>
<dbReference type="PANTHER" id="PTHR43163:SF6">
    <property type="entry name" value="DIPEPTIDE TRANSPORT SYSTEM PERMEASE PROTEIN DPPB-RELATED"/>
    <property type="match status" value="1"/>
</dbReference>
<keyword evidence="5 7" id="KW-1133">Transmembrane helix</keyword>
<accession>A0ABU8P0S5</accession>
<feature type="transmembrane region" description="Helical" evidence="7">
    <location>
        <begin position="109"/>
        <end position="131"/>
    </location>
</feature>
<keyword evidence="11" id="KW-1185">Reference proteome</keyword>
<dbReference type="RefSeq" id="WP_337889351.1">
    <property type="nucleotide sequence ID" value="NZ_JBAHVI010000001.1"/>
</dbReference>
<dbReference type="InterPro" id="IPR000515">
    <property type="entry name" value="MetI-like"/>
</dbReference>
<evidence type="ECO:0000259" key="9">
    <source>
        <dbReference type="PROSITE" id="PS50928"/>
    </source>
</evidence>
<dbReference type="PANTHER" id="PTHR43163">
    <property type="entry name" value="DIPEPTIDE TRANSPORT SYSTEM PERMEASE PROTEIN DPPB-RELATED"/>
    <property type="match status" value="1"/>
</dbReference>
<proteinExistence type="inferred from homology"/>
<feature type="transmembrane region" description="Helical" evidence="7">
    <location>
        <begin position="143"/>
        <end position="165"/>
    </location>
</feature>
<comment type="subcellular location">
    <subcellularLocation>
        <location evidence="1 7">Cell membrane</location>
        <topology evidence="1 7">Multi-pass membrane protein</topology>
    </subcellularLocation>
</comment>
<evidence type="ECO:0000313" key="11">
    <source>
        <dbReference type="Proteomes" id="UP001359781"/>
    </source>
</evidence>
<evidence type="ECO:0000256" key="3">
    <source>
        <dbReference type="ARBA" id="ARBA00022475"/>
    </source>
</evidence>
<keyword evidence="4 7" id="KW-0812">Transmembrane</keyword>
<dbReference type="PROSITE" id="PS50928">
    <property type="entry name" value="ABC_TM1"/>
    <property type="match status" value="1"/>
</dbReference>
<sequence length="361" mass="37481">MTMSHVARRVGQAVLVLWAAFTLAFALLSALPGDAVQARYEDPALGLSPQQIAEMREAFGSDQPIPLRYARSLGGFLTGDLGYSVSSGTAVSELIAQALPATLALATTAFLLGVALAGAVALAASFGPFGWLRALLRAAPPLLVSLPSFWLGILLIQVFSFRLGWVPVLNASAAQGLILPALTLAVPVAAPLAQVLLRSIDDVLAQPFVHTARARGAGTGWLMWRTVLRNAMLPTVTMAGVLFGELVGGSVVTEHVFARNGIGALTLSAVAERDTAVLMAVVVIAAAAFVLINLVVDLFYPVLDPRLRAPGGLNPPSAPRGRRGAAHGGEPAGPAGDKQHGPRDNPSRPGIGKNEDKETPA</sequence>
<gene>
    <name evidence="10" type="ORF">V5S96_09735</name>
</gene>
<protein>
    <submittedName>
        <fullName evidence="10">ABC transporter permease</fullName>
    </submittedName>
</protein>
<evidence type="ECO:0000256" key="4">
    <source>
        <dbReference type="ARBA" id="ARBA00022692"/>
    </source>
</evidence>
<evidence type="ECO:0000256" key="5">
    <source>
        <dbReference type="ARBA" id="ARBA00022989"/>
    </source>
</evidence>
<keyword evidence="2 7" id="KW-0813">Transport</keyword>
<dbReference type="SUPFAM" id="SSF161098">
    <property type="entry name" value="MetI-like"/>
    <property type="match status" value="1"/>
</dbReference>
<feature type="region of interest" description="Disordered" evidence="8">
    <location>
        <begin position="310"/>
        <end position="361"/>
    </location>
</feature>
<name>A0ABU8P0S5_9CORY</name>
<evidence type="ECO:0000256" key="8">
    <source>
        <dbReference type="SAM" id="MobiDB-lite"/>
    </source>
</evidence>
<evidence type="ECO:0000256" key="1">
    <source>
        <dbReference type="ARBA" id="ARBA00004651"/>
    </source>
</evidence>
<evidence type="ECO:0000256" key="7">
    <source>
        <dbReference type="RuleBase" id="RU363032"/>
    </source>
</evidence>
<dbReference type="Gene3D" id="1.10.3720.10">
    <property type="entry name" value="MetI-like"/>
    <property type="match status" value="1"/>
</dbReference>
<dbReference type="InterPro" id="IPR045621">
    <property type="entry name" value="BPD_transp_1_N"/>
</dbReference>
<dbReference type="Pfam" id="PF19300">
    <property type="entry name" value="BPD_transp_1_N"/>
    <property type="match status" value="1"/>
</dbReference>